<accession>A0AAU3H522</accession>
<evidence type="ECO:0000313" key="2">
    <source>
        <dbReference type="EMBL" id="WTZ00397.1"/>
    </source>
</evidence>
<sequence length="70" mass="7801">MSEQNARAEGRSRVYQASGDQHIVEHHHHAPDWSGPDSVRRPAVGRPPLVLRDRTAEMARLLAAEAAQPR</sequence>
<dbReference type="EMBL" id="CP109535">
    <property type="protein sequence ID" value="WTZ00397.1"/>
    <property type="molecule type" value="Genomic_DNA"/>
</dbReference>
<evidence type="ECO:0000256" key="1">
    <source>
        <dbReference type="SAM" id="MobiDB-lite"/>
    </source>
</evidence>
<feature type="compositionally biased region" description="Basic and acidic residues" evidence="1">
    <location>
        <begin position="1"/>
        <end position="12"/>
    </location>
</feature>
<organism evidence="2">
    <name type="scientific">Streptomyces sp. NBC_01401</name>
    <dbReference type="NCBI Taxonomy" id="2903854"/>
    <lineage>
        <taxon>Bacteria</taxon>
        <taxon>Bacillati</taxon>
        <taxon>Actinomycetota</taxon>
        <taxon>Actinomycetes</taxon>
        <taxon>Kitasatosporales</taxon>
        <taxon>Streptomycetaceae</taxon>
        <taxon>Streptomyces</taxon>
    </lineage>
</organism>
<reference evidence="2" key="1">
    <citation type="submission" date="2022-10" db="EMBL/GenBank/DDBJ databases">
        <title>The complete genomes of actinobacterial strains from the NBC collection.</title>
        <authorList>
            <person name="Joergensen T.S."/>
            <person name="Alvarez Arevalo M."/>
            <person name="Sterndorff E.B."/>
            <person name="Faurdal D."/>
            <person name="Vuksanovic O."/>
            <person name="Mourched A.-S."/>
            <person name="Charusanti P."/>
            <person name="Shaw S."/>
            <person name="Blin K."/>
            <person name="Weber T."/>
        </authorList>
    </citation>
    <scope>NUCLEOTIDE SEQUENCE</scope>
    <source>
        <strain evidence="2">NBC_01401</strain>
    </source>
</reference>
<protein>
    <submittedName>
        <fullName evidence="2">Uncharacterized protein</fullName>
    </submittedName>
</protein>
<feature type="region of interest" description="Disordered" evidence="1">
    <location>
        <begin position="1"/>
        <end position="51"/>
    </location>
</feature>
<name>A0AAU3H522_9ACTN</name>
<dbReference type="AlphaFoldDB" id="A0AAU3H522"/>
<proteinExistence type="predicted"/>
<gene>
    <name evidence="2" type="ORF">OG626_32890</name>
</gene>